<dbReference type="GO" id="GO:0005524">
    <property type="term" value="F:ATP binding"/>
    <property type="evidence" value="ECO:0007669"/>
    <property type="project" value="InterPro"/>
</dbReference>
<feature type="region of interest" description="Disordered" evidence="5">
    <location>
        <begin position="1"/>
        <end position="24"/>
    </location>
</feature>
<feature type="domain" description="ABC transporter" evidence="7">
    <location>
        <begin position="422"/>
        <end position="652"/>
    </location>
</feature>
<keyword evidence="4 6" id="KW-0472">Membrane</keyword>
<evidence type="ECO:0000259" key="7">
    <source>
        <dbReference type="PROSITE" id="PS50893"/>
    </source>
</evidence>
<protein>
    <recommendedName>
        <fullName evidence="11">ABC transmembrane type-1 domain-containing protein</fullName>
    </recommendedName>
</protein>
<feature type="non-terminal residue" evidence="9">
    <location>
        <position position="711"/>
    </location>
</feature>
<dbReference type="GO" id="GO:0090374">
    <property type="term" value="P:oligopeptide export from mitochondrion"/>
    <property type="evidence" value="ECO:0007669"/>
    <property type="project" value="TreeGrafter"/>
</dbReference>
<dbReference type="InterPro" id="IPR011527">
    <property type="entry name" value="ABC1_TM_dom"/>
</dbReference>
<dbReference type="SUPFAM" id="SSF90123">
    <property type="entry name" value="ABC transporter transmembrane region"/>
    <property type="match status" value="1"/>
</dbReference>
<reference evidence="9 10" key="1">
    <citation type="submission" date="2017-12" db="EMBL/GenBank/DDBJ databases">
        <title>Hemimetabolous genomes reveal molecular basis of termite eusociality.</title>
        <authorList>
            <person name="Harrison M.C."/>
            <person name="Jongepier E."/>
            <person name="Robertson H.M."/>
            <person name="Arning N."/>
            <person name="Bitard-Feildel T."/>
            <person name="Chao H."/>
            <person name="Childers C.P."/>
            <person name="Dinh H."/>
            <person name="Doddapaneni H."/>
            <person name="Dugan S."/>
            <person name="Gowin J."/>
            <person name="Greiner C."/>
            <person name="Han Y."/>
            <person name="Hu H."/>
            <person name="Hughes D.S.T."/>
            <person name="Huylmans A.-K."/>
            <person name="Kemena C."/>
            <person name="Kremer L.P.M."/>
            <person name="Lee S.L."/>
            <person name="Lopez-Ezquerra A."/>
            <person name="Mallet L."/>
            <person name="Monroy-Kuhn J.M."/>
            <person name="Moser A."/>
            <person name="Murali S.C."/>
            <person name="Muzny D.M."/>
            <person name="Otani S."/>
            <person name="Piulachs M.-D."/>
            <person name="Poelchau M."/>
            <person name="Qu J."/>
            <person name="Schaub F."/>
            <person name="Wada-Katsumata A."/>
            <person name="Worley K.C."/>
            <person name="Xie Q."/>
            <person name="Ylla G."/>
            <person name="Poulsen M."/>
            <person name="Gibbs R.A."/>
            <person name="Schal C."/>
            <person name="Richards S."/>
            <person name="Belles X."/>
            <person name="Korb J."/>
            <person name="Bornberg-Bauer E."/>
        </authorList>
    </citation>
    <scope>NUCLEOTIDE SEQUENCE [LARGE SCALE GENOMIC DNA]</scope>
    <source>
        <tissue evidence="9">Whole body</tissue>
    </source>
</reference>
<dbReference type="PROSITE" id="PS50929">
    <property type="entry name" value="ABC_TM1F"/>
    <property type="match status" value="1"/>
</dbReference>
<dbReference type="Gene3D" id="1.20.1560.10">
    <property type="entry name" value="ABC transporter type 1, transmembrane domain"/>
    <property type="match status" value="1"/>
</dbReference>
<evidence type="ECO:0000256" key="3">
    <source>
        <dbReference type="ARBA" id="ARBA00022989"/>
    </source>
</evidence>
<sequence>MVDSEDSLNAPTPELIPLHHPGEKSTSSEFRYLRGQNLLFHSLRGGDWLLLCVGTCFAFIHGICFPLITLILGHMTDILLSQAEQRCNSSNSSLSYLSQYDEETDSYEELSIENLLQNTSSGFVNPQQLLDIFSSEPGSISQEEFEDLLSLLSAILGITVLVAAFLQPFCWELCSSRQLHCLLQDLFCQLLWQNMAWYDCHKDKDLASQLISHVDQIHHGTGARAGMLLQYSATCASGFIIAFIVNWRLTIFILPLFFQCLVAPHLLDKVYLHLTSKRYHEAGQIAEEILSNFQPGDDTDGTAVELNCYKEAIQQSQKATLKRYYSIISGMLVVYLVANAVLAVALWQNWKLIEMGCLAPGAVATVFFSVIGGMLSINKILPLGAAVMSATQSAAALTVIIDNASAEKGTELTNKTEITGKVQFKDVSFSYPLDSKKQMLHNVNFEIGEGQSVAFMDVSGRIPTTVMDLLLGFYKPTAGEVLFDGTLGCPRSVIAVISFDPELYTCLSVLDNIQLGQKNVQFSQMVQVAVNVGVHGYIPGLPLGYDTLVGEQFSADLKQRMALARAALRDPKIFIIDDITSNHVMDTQYNRILIETLREVMAGHTNIILSQKLPIIQHANIIHVLQNGTLCESGSHTELMASCQVYHSWVKTQERDKEDINIAKDTMQQNSADRKHRKTSEFVLSLQLAERDALTSSTKCSMLCLYSPDWL</sequence>
<dbReference type="AlphaFoldDB" id="A0A2J7RH29"/>
<evidence type="ECO:0000256" key="5">
    <source>
        <dbReference type="SAM" id="MobiDB-lite"/>
    </source>
</evidence>
<keyword evidence="10" id="KW-1185">Reference proteome</keyword>
<comment type="subcellular location">
    <subcellularLocation>
        <location evidence="1">Membrane</location>
        <topology evidence="1">Multi-pass membrane protein</topology>
    </subcellularLocation>
</comment>
<evidence type="ECO:0000256" key="2">
    <source>
        <dbReference type="ARBA" id="ARBA00022692"/>
    </source>
</evidence>
<dbReference type="GO" id="GO:0015421">
    <property type="term" value="F:ABC-type oligopeptide transporter activity"/>
    <property type="evidence" value="ECO:0007669"/>
    <property type="project" value="TreeGrafter"/>
</dbReference>
<dbReference type="InterPro" id="IPR036640">
    <property type="entry name" value="ABC1_TM_sf"/>
</dbReference>
<feature type="domain" description="ABC transmembrane type-1" evidence="8">
    <location>
        <begin position="53"/>
        <end position="389"/>
    </location>
</feature>
<dbReference type="InterPro" id="IPR003439">
    <property type="entry name" value="ABC_transporter-like_ATP-bd"/>
</dbReference>
<dbReference type="Pfam" id="PF00664">
    <property type="entry name" value="ABC_membrane"/>
    <property type="match status" value="1"/>
</dbReference>
<dbReference type="PROSITE" id="PS50893">
    <property type="entry name" value="ABC_TRANSPORTER_2"/>
    <property type="match status" value="1"/>
</dbReference>
<dbReference type="CDD" id="cd18577">
    <property type="entry name" value="ABC_6TM_Pgp_ABCB1_D1_like"/>
    <property type="match status" value="1"/>
</dbReference>
<keyword evidence="2 6" id="KW-0812">Transmembrane</keyword>
<evidence type="ECO:0000256" key="1">
    <source>
        <dbReference type="ARBA" id="ARBA00004141"/>
    </source>
</evidence>
<proteinExistence type="predicted"/>
<dbReference type="Gene3D" id="3.40.50.300">
    <property type="entry name" value="P-loop containing nucleotide triphosphate hydrolases"/>
    <property type="match status" value="1"/>
</dbReference>
<gene>
    <name evidence="9" type="ORF">B7P43_G09773</name>
</gene>
<evidence type="ECO:0000313" key="9">
    <source>
        <dbReference type="EMBL" id="PNF40145.1"/>
    </source>
</evidence>
<evidence type="ECO:0000313" key="10">
    <source>
        <dbReference type="Proteomes" id="UP000235965"/>
    </source>
</evidence>
<dbReference type="PANTHER" id="PTHR43394:SF27">
    <property type="entry name" value="ATP-DEPENDENT TRANSLOCASE ABCB1-LIKE"/>
    <property type="match status" value="1"/>
</dbReference>
<dbReference type="InterPro" id="IPR027417">
    <property type="entry name" value="P-loop_NTPase"/>
</dbReference>
<name>A0A2J7RH29_9NEOP</name>
<comment type="caution">
    <text evidence="9">The sequence shown here is derived from an EMBL/GenBank/DDBJ whole genome shotgun (WGS) entry which is preliminary data.</text>
</comment>
<evidence type="ECO:0008006" key="11">
    <source>
        <dbReference type="Google" id="ProtNLM"/>
    </source>
</evidence>
<evidence type="ECO:0000259" key="8">
    <source>
        <dbReference type="PROSITE" id="PS50929"/>
    </source>
</evidence>
<evidence type="ECO:0000256" key="4">
    <source>
        <dbReference type="ARBA" id="ARBA00023136"/>
    </source>
</evidence>
<dbReference type="OrthoDB" id="6500128at2759"/>
<keyword evidence="3 6" id="KW-1133">Transmembrane helix</keyword>
<dbReference type="Proteomes" id="UP000235965">
    <property type="component" value="Unassembled WGS sequence"/>
</dbReference>
<dbReference type="GO" id="GO:0005743">
    <property type="term" value="C:mitochondrial inner membrane"/>
    <property type="evidence" value="ECO:0007669"/>
    <property type="project" value="TreeGrafter"/>
</dbReference>
<dbReference type="GO" id="GO:0016887">
    <property type="term" value="F:ATP hydrolysis activity"/>
    <property type="evidence" value="ECO:0007669"/>
    <property type="project" value="InterPro"/>
</dbReference>
<dbReference type="PANTHER" id="PTHR43394">
    <property type="entry name" value="ATP-DEPENDENT PERMEASE MDL1, MITOCHONDRIAL"/>
    <property type="match status" value="1"/>
</dbReference>
<evidence type="ECO:0000256" key="6">
    <source>
        <dbReference type="SAM" id="Phobius"/>
    </source>
</evidence>
<dbReference type="EMBL" id="NEVH01003747">
    <property type="protein sequence ID" value="PNF40145.1"/>
    <property type="molecule type" value="Genomic_DNA"/>
</dbReference>
<dbReference type="SUPFAM" id="SSF52540">
    <property type="entry name" value="P-loop containing nucleoside triphosphate hydrolases"/>
    <property type="match status" value="1"/>
</dbReference>
<feature type="transmembrane region" description="Helical" evidence="6">
    <location>
        <begin position="148"/>
        <end position="170"/>
    </location>
</feature>
<feature type="transmembrane region" description="Helical" evidence="6">
    <location>
        <begin position="324"/>
        <end position="347"/>
    </location>
</feature>
<accession>A0A2J7RH29</accession>
<feature type="transmembrane region" description="Helical" evidence="6">
    <location>
        <begin position="353"/>
        <end position="373"/>
    </location>
</feature>
<dbReference type="InterPro" id="IPR039421">
    <property type="entry name" value="Type_1_exporter"/>
</dbReference>
<dbReference type="Pfam" id="PF00005">
    <property type="entry name" value="ABC_tran"/>
    <property type="match status" value="1"/>
</dbReference>
<organism evidence="9 10">
    <name type="scientific">Cryptotermes secundus</name>
    <dbReference type="NCBI Taxonomy" id="105785"/>
    <lineage>
        <taxon>Eukaryota</taxon>
        <taxon>Metazoa</taxon>
        <taxon>Ecdysozoa</taxon>
        <taxon>Arthropoda</taxon>
        <taxon>Hexapoda</taxon>
        <taxon>Insecta</taxon>
        <taxon>Pterygota</taxon>
        <taxon>Neoptera</taxon>
        <taxon>Polyneoptera</taxon>
        <taxon>Dictyoptera</taxon>
        <taxon>Blattodea</taxon>
        <taxon>Blattoidea</taxon>
        <taxon>Termitoidae</taxon>
        <taxon>Kalotermitidae</taxon>
        <taxon>Cryptotermitinae</taxon>
        <taxon>Cryptotermes</taxon>
    </lineage>
</organism>
<feature type="transmembrane region" description="Helical" evidence="6">
    <location>
        <begin position="48"/>
        <end position="72"/>
    </location>
</feature>